<organism evidence="1 2">
    <name type="scientific">Peronosclerospora sorghi</name>
    <dbReference type="NCBI Taxonomy" id="230839"/>
    <lineage>
        <taxon>Eukaryota</taxon>
        <taxon>Sar</taxon>
        <taxon>Stramenopiles</taxon>
        <taxon>Oomycota</taxon>
        <taxon>Peronosporomycetes</taxon>
        <taxon>Peronosporales</taxon>
        <taxon>Peronosporaceae</taxon>
        <taxon>Peronosclerospora</taxon>
    </lineage>
</organism>
<dbReference type="EMBL" id="CM047582">
    <property type="protein sequence ID" value="KAI9915737.1"/>
    <property type="molecule type" value="Genomic_DNA"/>
</dbReference>
<sequence>MKTEAAQHQNEDRNAEIVYHKHKQFLIRIKAGSHVSPDRKAAEQIILLTKGARIMTTHSTSLHERAWKVPLIECSRLVCT</sequence>
<comment type="caution">
    <text evidence="1">The sequence shown here is derived from an EMBL/GenBank/DDBJ whole genome shotgun (WGS) entry which is preliminary data.</text>
</comment>
<accession>A0ACC0WB02</accession>
<dbReference type="Proteomes" id="UP001163321">
    <property type="component" value="Chromosome 3"/>
</dbReference>
<evidence type="ECO:0000313" key="2">
    <source>
        <dbReference type="Proteomes" id="UP001163321"/>
    </source>
</evidence>
<reference evidence="1 2" key="1">
    <citation type="journal article" date="2022" name="bioRxiv">
        <title>The genome of the oomycete Peronosclerospora sorghi, a cosmopolitan pathogen of maize and sorghum, is inflated with dispersed pseudogenes.</title>
        <authorList>
            <person name="Fletcher K."/>
            <person name="Martin F."/>
            <person name="Isakeit T."/>
            <person name="Cavanaugh K."/>
            <person name="Magill C."/>
            <person name="Michelmore R."/>
        </authorList>
    </citation>
    <scope>NUCLEOTIDE SEQUENCE [LARGE SCALE GENOMIC DNA]</scope>
    <source>
        <strain evidence="1">P6</strain>
    </source>
</reference>
<protein>
    <submittedName>
        <fullName evidence="1">Uncharacterized protein</fullName>
    </submittedName>
</protein>
<keyword evidence="2" id="KW-1185">Reference proteome</keyword>
<proteinExistence type="predicted"/>
<name>A0ACC0WB02_9STRA</name>
<gene>
    <name evidence="1" type="ORF">PsorP6_006874</name>
</gene>
<evidence type="ECO:0000313" key="1">
    <source>
        <dbReference type="EMBL" id="KAI9915737.1"/>
    </source>
</evidence>